<dbReference type="RefSeq" id="WP_157997407.1">
    <property type="nucleotide sequence ID" value="NZ_ATTO01000048.1"/>
</dbReference>
<keyword evidence="1" id="KW-0614">Plasmid</keyword>
<accession>W6S9Q6</accession>
<dbReference type="EMBL" id="HG916855">
    <property type="protein sequence ID" value="CDM62846.1"/>
    <property type="molecule type" value="Genomic_DNA"/>
</dbReference>
<proteinExistence type="predicted"/>
<gene>
    <name evidence="1" type="ORF">LPU83_pLPU83d_1476</name>
</gene>
<protein>
    <submittedName>
        <fullName evidence="1">Uncharacterized protein</fullName>
    </submittedName>
</protein>
<dbReference type="AlphaFoldDB" id="W6S9Q6"/>
<keyword evidence="2" id="KW-1185">Reference proteome</keyword>
<name>W6S9Q6_9HYPH</name>
<evidence type="ECO:0000313" key="1">
    <source>
        <dbReference type="EMBL" id="CDM62846.1"/>
    </source>
</evidence>
<dbReference type="Proteomes" id="UP000019443">
    <property type="component" value="Plasmid pLPU83d"/>
</dbReference>
<evidence type="ECO:0000313" key="2">
    <source>
        <dbReference type="Proteomes" id="UP000019443"/>
    </source>
</evidence>
<dbReference type="HOGENOM" id="CLU_3103115_0_0_5"/>
<geneLocation type="plasmid" evidence="1 2">
    <name>pLPU83d</name>
</geneLocation>
<sequence length="51" mass="5973">MTTQKDYACPVEVFNHWLILVDDSANACQREGCFGRNISVNQTDNIKKWRR</sequence>
<dbReference type="PATRIC" id="fig|348824.6.peg.7210"/>
<dbReference type="KEGG" id="rhl:LPU83_pLPU83d_1476"/>
<reference evidence="1" key="1">
    <citation type="submission" date="2013-11" db="EMBL/GenBank/DDBJ databases">
        <title>Draft genome sequence of the broad-host-range Rhizobium sp. LPU83 strain, a member of the low-genetic diversity Oregon-like Rhizobium sp. group.</title>
        <authorList>
            <person name="Wibberg D."/>
            <person name="Puehler A."/>
            <person name="Schlueter A."/>
        </authorList>
    </citation>
    <scope>NUCLEOTIDE SEQUENCE [LARGE SCALE GENOMIC DNA]</scope>
    <source>
        <strain evidence="1">LPU83</strain>
        <plasmid evidence="1">pLPU83d</plasmid>
    </source>
</reference>
<organism evidence="1 2">
    <name type="scientific">Rhizobium favelukesii</name>
    <dbReference type="NCBI Taxonomy" id="348824"/>
    <lineage>
        <taxon>Bacteria</taxon>
        <taxon>Pseudomonadati</taxon>
        <taxon>Pseudomonadota</taxon>
        <taxon>Alphaproteobacteria</taxon>
        <taxon>Hyphomicrobiales</taxon>
        <taxon>Rhizobiaceae</taxon>
        <taxon>Rhizobium/Agrobacterium group</taxon>
        <taxon>Rhizobium</taxon>
    </lineage>
</organism>